<evidence type="ECO:0000313" key="1">
    <source>
        <dbReference type="EMBL" id="KAJ1980019.1"/>
    </source>
</evidence>
<dbReference type="GO" id="GO:0019441">
    <property type="term" value="P:L-tryptophan catabolic process to kynurenine"/>
    <property type="evidence" value="ECO:0007669"/>
    <property type="project" value="InterPro"/>
</dbReference>
<gene>
    <name evidence="1" type="ORF">H4R34_002614</name>
</gene>
<dbReference type="SUPFAM" id="SSF140959">
    <property type="entry name" value="Indolic compounds 2,3-dioxygenase-like"/>
    <property type="match status" value="2"/>
</dbReference>
<protein>
    <submittedName>
        <fullName evidence="1">Uncharacterized protein</fullName>
    </submittedName>
</protein>
<dbReference type="OrthoDB" id="10262710at2759"/>
<keyword evidence="2" id="KW-1185">Reference proteome</keyword>
<organism evidence="1 2">
    <name type="scientific">Dimargaris verticillata</name>
    <dbReference type="NCBI Taxonomy" id="2761393"/>
    <lineage>
        <taxon>Eukaryota</taxon>
        <taxon>Fungi</taxon>
        <taxon>Fungi incertae sedis</taxon>
        <taxon>Zoopagomycota</taxon>
        <taxon>Kickxellomycotina</taxon>
        <taxon>Dimargaritomycetes</taxon>
        <taxon>Dimargaritales</taxon>
        <taxon>Dimargaritaceae</taxon>
        <taxon>Dimargaris</taxon>
    </lineage>
</organism>
<sequence>MPVALPNGQPGLLAKGELGNAVKRELPLYDMDGVHDPELLMALFRDYTFLASAYLLEPCDILYRQTALYLENLDLVRGFRHKHWLFTKEYIIKYSNHPVATGGSPIVTWLPNQLNAVLEAIDEAAGHLDLTKLPTERRTEIEGIITRAATQRRVLAREVEELKQKFPNQDHLASG</sequence>
<dbReference type="EMBL" id="JANBQB010000188">
    <property type="protein sequence ID" value="KAJ1980019.1"/>
    <property type="molecule type" value="Genomic_DNA"/>
</dbReference>
<proteinExistence type="predicted"/>
<name>A0A9W8E945_9FUNG</name>
<comment type="caution">
    <text evidence="1">The sequence shown here is derived from an EMBL/GenBank/DDBJ whole genome shotgun (WGS) entry which is preliminary data.</text>
</comment>
<dbReference type="AlphaFoldDB" id="A0A9W8E945"/>
<dbReference type="InterPro" id="IPR037217">
    <property type="entry name" value="Trp/Indoleamine_2_3_dOase-like"/>
</dbReference>
<accession>A0A9W8E945</accession>
<dbReference type="Proteomes" id="UP001151582">
    <property type="component" value="Unassembled WGS sequence"/>
</dbReference>
<dbReference type="GO" id="GO:0046872">
    <property type="term" value="F:metal ion binding"/>
    <property type="evidence" value="ECO:0007669"/>
    <property type="project" value="InterPro"/>
</dbReference>
<dbReference type="GO" id="GO:0020037">
    <property type="term" value="F:heme binding"/>
    <property type="evidence" value="ECO:0007669"/>
    <property type="project" value="InterPro"/>
</dbReference>
<reference evidence="1" key="1">
    <citation type="submission" date="2022-07" db="EMBL/GenBank/DDBJ databases">
        <title>Phylogenomic reconstructions and comparative analyses of Kickxellomycotina fungi.</title>
        <authorList>
            <person name="Reynolds N.K."/>
            <person name="Stajich J.E."/>
            <person name="Barry K."/>
            <person name="Grigoriev I.V."/>
            <person name="Crous P."/>
            <person name="Smith M.E."/>
        </authorList>
    </citation>
    <scope>NUCLEOTIDE SEQUENCE</scope>
    <source>
        <strain evidence="1">RSA 567</strain>
    </source>
</reference>
<evidence type="ECO:0000313" key="2">
    <source>
        <dbReference type="Proteomes" id="UP001151582"/>
    </source>
</evidence>